<proteinExistence type="predicted"/>
<sequence>MAIGALVVSLLSAVASYQLQTSAETRAQSRERVQDRSDLRSILQRLILLPTLTQELYTDYPEAAAELSRNVTSEYALLTGQAATIIENLRRTGADDVSASEYNALASAITHLPGGQEEARTYFGRAVKRANNLTEGITAVRSIAVLDYQMGEYESMRAQFERAVGVTQKYPATDYVEAETVTETYLMWAANEIVLGNCDAAQGILDRADEAATEVGVFTSNAILRARHEAVRQSLSGCVSSEAAPADGD</sequence>
<dbReference type="InterPro" id="IPR011990">
    <property type="entry name" value="TPR-like_helical_dom_sf"/>
</dbReference>
<dbReference type="Gene3D" id="1.25.40.10">
    <property type="entry name" value="Tetratricopeptide repeat domain"/>
    <property type="match status" value="1"/>
</dbReference>
<evidence type="ECO:0000313" key="1">
    <source>
        <dbReference type="EMBL" id="SBS74164.1"/>
    </source>
</evidence>
<organism evidence="1">
    <name type="scientific">uncultured Microbacterium sp</name>
    <dbReference type="NCBI Taxonomy" id="191216"/>
    <lineage>
        <taxon>Bacteria</taxon>
        <taxon>Bacillati</taxon>
        <taxon>Actinomycetota</taxon>
        <taxon>Actinomycetes</taxon>
        <taxon>Micrococcales</taxon>
        <taxon>Microbacteriaceae</taxon>
        <taxon>Microbacterium</taxon>
        <taxon>environmental samples</taxon>
    </lineage>
</organism>
<reference evidence="1" key="1">
    <citation type="submission" date="2016-03" db="EMBL/GenBank/DDBJ databases">
        <authorList>
            <person name="Ploux O."/>
        </authorList>
    </citation>
    <scope>NUCLEOTIDE SEQUENCE</scope>
    <source>
        <strain evidence="1">UC1</strain>
    </source>
</reference>
<protein>
    <submittedName>
        <fullName evidence="1">Uncharacterized protein</fullName>
    </submittedName>
</protein>
<dbReference type="SUPFAM" id="SSF48452">
    <property type="entry name" value="TPR-like"/>
    <property type="match status" value="1"/>
</dbReference>
<dbReference type="EMBL" id="FLQR01000009">
    <property type="protein sequence ID" value="SBS74164.1"/>
    <property type="molecule type" value="Genomic_DNA"/>
</dbReference>
<gene>
    <name evidence="1" type="ORF">MIPYR_50225</name>
</gene>
<dbReference type="AlphaFoldDB" id="A0A1Y5P653"/>
<accession>A0A1Y5P653</accession>
<name>A0A1Y5P653_9MICO</name>